<proteinExistence type="predicted"/>
<feature type="region of interest" description="Disordered" evidence="1">
    <location>
        <begin position="235"/>
        <end position="304"/>
    </location>
</feature>
<keyword evidence="2" id="KW-0812">Transmembrane</keyword>
<name>A0A1Q9EJZ8_SYMMI</name>
<keyword evidence="2" id="KW-0472">Membrane</keyword>
<dbReference type="Proteomes" id="UP000186817">
    <property type="component" value="Unassembled WGS sequence"/>
</dbReference>
<organism evidence="3 4">
    <name type="scientific">Symbiodinium microadriaticum</name>
    <name type="common">Dinoflagellate</name>
    <name type="synonym">Zooxanthella microadriatica</name>
    <dbReference type="NCBI Taxonomy" id="2951"/>
    <lineage>
        <taxon>Eukaryota</taxon>
        <taxon>Sar</taxon>
        <taxon>Alveolata</taxon>
        <taxon>Dinophyceae</taxon>
        <taxon>Suessiales</taxon>
        <taxon>Symbiodiniaceae</taxon>
        <taxon>Symbiodinium</taxon>
    </lineage>
</organism>
<dbReference type="AlphaFoldDB" id="A0A1Q9EJZ8"/>
<dbReference type="EMBL" id="LSRX01000131">
    <property type="protein sequence ID" value="OLQ07759.1"/>
    <property type="molecule type" value="Genomic_DNA"/>
</dbReference>
<reference evidence="3 4" key="1">
    <citation type="submission" date="2016-02" db="EMBL/GenBank/DDBJ databases">
        <title>Genome analysis of coral dinoflagellate symbionts highlights evolutionary adaptations to a symbiotic lifestyle.</title>
        <authorList>
            <person name="Aranda M."/>
            <person name="Li Y."/>
            <person name="Liew Y.J."/>
            <person name="Baumgarten S."/>
            <person name="Simakov O."/>
            <person name="Wilson M."/>
            <person name="Piel J."/>
            <person name="Ashoor H."/>
            <person name="Bougouffa S."/>
            <person name="Bajic V.B."/>
            <person name="Ryu T."/>
            <person name="Ravasi T."/>
            <person name="Bayer T."/>
            <person name="Micklem G."/>
            <person name="Kim H."/>
            <person name="Bhak J."/>
            <person name="Lajeunesse T.C."/>
            <person name="Voolstra C.R."/>
        </authorList>
    </citation>
    <scope>NUCLEOTIDE SEQUENCE [LARGE SCALE GENOMIC DNA]</scope>
    <source>
        <strain evidence="3 4">CCMP2467</strain>
    </source>
</reference>
<gene>
    <name evidence="3" type="ORF">AK812_SmicGene8759</name>
</gene>
<feature type="compositionally biased region" description="Basic and acidic residues" evidence="1">
    <location>
        <begin position="652"/>
        <end position="669"/>
    </location>
</feature>
<comment type="caution">
    <text evidence="3">The sequence shown here is derived from an EMBL/GenBank/DDBJ whole genome shotgun (WGS) entry which is preliminary data.</text>
</comment>
<accession>A0A1Q9EJZ8</accession>
<feature type="region of interest" description="Disordered" evidence="1">
    <location>
        <begin position="334"/>
        <end position="356"/>
    </location>
</feature>
<evidence type="ECO:0000313" key="4">
    <source>
        <dbReference type="Proteomes" id="UP000186817"/>
    </source>
</evidence>
<dbReference type="OrthoDB" id="430350at2759"/>
<evidence type="ECO:0000256" key="2">
    <source>
        <dbReference type="SAM" id="Phobius"/>
    </source>
</evidence>
<feature type="region of interest" description="Disordered" evidence="1">
    <location>
        <begin position="649"/>
        <end position="685"/>
    </location>
</feature>
<keyword evidence="4" id="KW-1185">Reference proteome</keyword>
<sequence length="731" mass="78365">MALRGAAVNILPSTSMFRSTAWPLQWLGFEATIPGSPLAAKDSSKDTGWLASAFLALLICLAIAAFCWMQRRERIVEQYAEEESRMRNTIAEAQAQQSRVESLVEAAKSLAPCVVRGKASDAEGDQQQLSLCLQRVERLLSDTETLERECDAHFRRAGLDAHGAMRRIELRRLLWTFAHSLGSTELTWEAIEAFAVTGTLEANVPVVTKDEFYRCVTKTVHLVAAELRRKLQEVEAKLHPAPRRPPPAPPQPEVRRDPHSTPKTPGRHSSPWAALAELSGSDAASPVSSRESHHFEPAEEEGVLPSQVEAKLAAHSQEKLISQESIEQSFFRPAPDDEDHSTARVQSQPTHQDESGINGMTVLVLSNEGSFDPHTLLVNGGVLALSSPVAEAGSGLLGMFDANDGRSSFDLSLLEMIVRGAAVARTPAAAMIPGVVWKTPESTARTVVLFFSAGTAVCLWFQETHHCTLCCEVLCDEARACGTASIDQQVDSEIAAASAASGSSFAATAAALPRPSTGNALNQPLPSKPKVSLPGCGPLPGNEGTSRASFAATARRSVIQRRSTDEYMLGDSSFMTVASAAARDSAHVEAGRGSTSTRKSVASTAAEARRKSVAELAESRKSLVEVMQMYGPDEEEAADVKVNRTSLSGWYTDEKDKQQDEAAAARERSLSSWYASEQERRVSVDPAKVVSLKEDGGGEVTVPSGVAHNLTEEATAAASEETATSIQGAAQ</sequence>
<evidence type="ECO:0000313" key="3">
    <source>
        <dbReference type="EMBL" id="OLQ07759.1"/>
    </source>
</evidence>
<feature type="compositionally biased region" description="Pro residues" evidence="1">
    <location>
        <begin position="243"/>
        <end position="252"/>
    </location>
</feature>
<feature type="transmembrane region" description="Helical" evidence="2">
    <location>
        <begin position="49"/>
        <end position="69"/>
    </location>
</feature>
<evidence type="ECO:0000256" key="1">
    <source>
        <dbReference type="SAM" id="MobiDB-lite"/>
    </source>
</evidence>
<keyword evidence="2" id="KW-1133">Transmembrane helix</keyword>
<protein>
    <submittedName>
        <fullName evidence="3">Uncharacterized protein</fullName>
    </submittedName>
</protein>